<name>A0A250K2G2_9BACT</name>
<organism evidence="2 3">
    <name type="scientific">Corallococcus macrosporus DSM 14697</name>
    <dbReference type="NCBI Taxonomy" id="1189310"/>
    <lineage>
        <taxon>Bacteria</taxon>
        <taxon>Pseudomonadati</taxon>
        <taxon>Myxococcota</taxon>
        <taxon>Myxococcia</taxon>
        <taxon>Myxococcales</taxon>
        <taxon>Cystobacterineae</taxon>
        <taxon>Myxococcaceae</taxon>
        <taxon>Corallococcus</taxon>
    </lineage>
</organism>
<dbReference type="AlphaFoldDB" id="A0A250K2G2"/>
<feature type="compositionally biased region" description="Low complexity" evidence="1">
    <location>
        <begin position="107"/>
        <end position="130"/>
    </location>
</feature>
<proteinExistence type="predicted"/>
<protein>
    <submittedName>
        <fullName evidence="2">Uncharacterized protein</fullName>
    </submittedName>
</protein>
<reference evidence="2 3" key="1">
    <citation type="submission" date="2017-06" db="EMBL/GenBank/DDBJ databases">
        <title>Sequencing and comparative analysis of myxobacterial genomes.</title>
        <authorList>
            <person name="Rupp O."/>
            <person name="Goesmann A."/>
            <person name="Sogaard-Andersen L."/>
        </authorList>
    </citation>
    <scope>NUCLEOTIDE SEQUENCE [LARGE SCALE GENOMIC DNA]</scope>
    <source>
        <strain evidence="2 3">DSM 14697</strain>
    </source>
</reference>
<feature type="compositionally biased region" description="Low complexity" evidence="1">
    <location>
        <begin position="137"/>
        <end position="154"/>
    </location>
</feature>
<dbReference type="KEGG" id="mmas:MYMAC_005848"/>
<dbReference type="EMBL" id="CP022203">
    <property type="protein sequence ID" value="ATB50193.1"/>
    <property type="molecule type" value="Genomic_DNA"/>
</dbReference>
<accession>A0A250K2G2</accession>
<gene>
    <name evidence="2" type="ORF">MYMAC_005848</name>
</gene>
<evidence type="ECO:0000256" key="1">
    <source>
        <dbReference type="SAM" id="MobiDB-lite"/>
    </source>
</evidence>
<dbReference type="Proteomes" id="UP000217343">
    <property type="component" value="Chromosome"/>
</dbReference>
<sequence length="173" mass="17634">MSRVGLAEQRLAHQDRVRARVLGRQQVRGVFRPLSATSTRARVRSFGITRSAVPVSVFSVARSRLLMPTSFAPAASARSACASVWASTNAATPTAFAVATISRSSPSSSASAMSSTASAPHSALSSTSRAATRKSLRSTGSATAARTATRSSSAPPKSGPSVSTLMALAPAAS</sequence>
<evidence type="ECO:0000313" key="3">
    <source>
        <dbReference type="Proteomes" id="UP000217343"/>
    </source>
</evidence>
<keyword evidence="3" id="KW-1185">Reference proteome</keyword>
<evidence type="ECO:0000313" key="2">
    <source>
        <dbReference type="EMBL" id="ATB50193.1"/>
    </source>
</evidence>
<feature type="region of interest" description="Disordered" evidence="1">
    <location>
        <begin position="107"/>
        <end position="173"/>
    </location>
</feature>